<gene>
    <name evidence="4" type="ORF">FH608_008220</name>
</gene>
<protein>
    <submittedName>
        <fullName evidence="4">ABC transporter substrate-binding protein</fullName>
    </submittedName>
</protein>
<organism evidence="4 5">
    <name type="scientific">Nonomuraea phyllanthi</name>
    <dbReference type="NCBI Taxonomy" id="2219224"/>
    <lineage>
        <taxon>Bacteria</taxon>
        <taxon>Bacillati</taxon>
        <taxon>Actinomycetota</taxon>
        <taxon>Actinomycetes</taxon>
        <taxon>Streptosporangiales</taxon>
        <taxon>Streptosporangiaceae</taxon>
        <taxon>Nonomuraea</taxon>
    </lineage>
</organism>
<evidence type="ECO:0000256" key="2">
    <source>
        <dbReference type="ARBA" id="ARBA00022729"/>
    </source>
</evidence>
<dbReference type="Gene3D" id="3.40.50.2300">
    <property type="match status" value="4"/>
</dbReference>
<keyword evidence="2" id="KW-0732">Signal</keyword>
<name>A0A5C4WSR8_9ACTN</name>
<evidence type="ECO:0000259" key="3">
    <source>
        <dbReference type="Pfam" id="PF13458"/>
    </source>
</evidence>
<proteinExistence type="inferred from homology"/>
<evidence type="ECO:0000313" key="5">
    <source>
        <dbReference type="Proteomes" id="UP000312512"/>
    </source>
</evidence>
<dbReference type="Pfam" id="PF13458">
    <property type="entry name" value="Peripla_BP_6"/>
    <property type="match status" value="1"/>
</dbReference>
<dbReference type="InterPro" id="IPR028082">
    <property type="entry name" value="Peripla_BP_I"/>
</dbReference>
<dbReference type="Proteomes" id="UP000312512">
    <property type="component" value="Unassembled WGS sequence"/>
</dbReference>
<dbReference type="InterPro" id="IPR028081">
    <property type="entry name" value="Leu-bd"/>
</dbReference>
<dbReference type="AlphaFoldDB" id="A0A5C4WSR8"/>
<evidence type="ECO:0000313" key="4">
    <source>
        <dbReference type="EMBL" id="KAB8196683.1"/>
    </source>
</evidence>
<reference evidence="4 5" key="1">
    <citation type="submission" date="2019-10" db="EMBL/GenBank/DDBJ databases">
        <title>Nonomuraea sp. nov., isolated from Phyllanthus amarus.</title>
        <authorList>
            <person name="Klykleung N."/>
            <person name="Tanasupawat S."/>
        </authorList>
    </citation>
    <scope>NUCLEOTIDE SEQUENCE [LARGE SCALE GENOMIC DNA]</scope>
    <source>
        <strain evidence="4 5">PA1-10</strain>
    </source>
</reference>
<evidence type="ECO:0000256" key="1">
    <source>
        <dbReference type="ARBA" id="ARBA00010062"/>
    </source>
</evidence>
<dbReference type="OrthoDB" id="3205221at2"/>
<dbReference type="SUPFAM" id="SSF53822">
    <property type="entry name" value="Periplasmic binding protein-like I"/>
    <property type="match status" value="1"/>
</dbReference>
<accession>A0A5C4WSR8</accession>
<comment type="caution">
    <text evidence="4">The sequence shown here is derived from an EMBL/GenBank/DDBJ whole genome shotgun (WGS) entry which is preliminary data.</text>
</comment>
<comment type="similarity">
    <text evidence="1">Belongs to the leucine-binding protein family.</text>
</comment>
<dbReference type="EMBL" id="VDLX02000002">
    <property type="protein sequence ID" value="KAB8196683.1"/>
    <property type="molecule type" value="Genomic_DNA"/>
</dbReference>
<feature type="domain" description="Leucine-binding protein" evidence="3">
    <location>
        <begin position="211"/>
        <end position="316"/>
    </location>
</feature>
<keyword evidence="5" id="KW-1185">Reference proteome</keyword>
<sequence length="320" mass="33918">MVCVGAPVSLSGRLAMFGAQVRLGLEVWQRLRPSVDLLIEDDHGEPRSLDVVLPRLAGRCDLLLGPYSTLLMRRAGDIATALDRLIWNHGGAGDDVQTAHPRHVVSVPTPASRYAEPFVRHLAETGDRSTLRIVHGKGGFARQAAEGASRAAHEHGIPVVHGGPVEDGWNLFCAGSFEEDVELVKRARHSPAVCAVAAGVREFASAVDDPRGIYGVGQWFPGGGHHAALGVSEREFVAAYQDRTGEPPSYPAVQAVAAAILATHCADLAGGHSRAELRAVVAGLETSTLFGDFAIDPRTGRQTGHRTVLTRWGEGGPVAV</sequence>